<gene>
    <name evidence="1" type="ORF">J2S48_000715</name>
</gene>
<accession>A0ABU2CIP7</accession>
<dbReference type="PANTHER" id="PTHR10000">
    <property type="entry name" value="PHOSPHOSERINE PHOSPHATASE"/>
    <property type="match status" value="1"/>
</dbReference>
<evidence type="ECO:0000313" key="1">
    <source>
        <dbReference type="EMBL" id="MDR7381200.1"/>
    </source>
</evidence>
<dbReference type="Proteomes" id="UP001183585">
    <property type="component" value="Unassembled WGS sequence"/>
</dbReference>
<dbReference type="InterPro" id="IPR006379">
    <property type="entry name" value="HAD-SF_hydro_IIB"/>
</dbReference>
<protein>
    <submittedName>
        <fullName evidence="1">Hydroxymethylpyrimidine pyrophosphatase-like HAD family hydrolase</fullName>
    </submittedName>
</protein>
<dbReference type="PROSITE" id="PS01229">
    <property type="entry name" value="COF_2"/>
    <property type="match status" value="1"/>
</dbReference>
<comment type="caution">
    <text evidence="1">The sequence shown here is derived from an EMBL/GenBank/DDBJ whole genome shotgun (WGS) entry which is preliminary data.</text>
</comment>
<dbReference type="EMBL" id="JAVDYE010000001">
    <property type="protein sequence ID" value="MDR7381200.1"/>
    <property type="molecule type" value="Genomic_DNA"/>
</dbReference>
<sequence length="246" mass="25791">MTGHAVAAAGAAGHHVVLATGRSIVGMLPVARALDIFPGWAVASSGSVILRLDLGVRAGYVVEDAHTFDVEPLVRLVRASAPDLMLAVEELGWGYRTDARLPDGLLSGPQRVVALEEVWSRPTTRVILRGLGATELVGAVRALGLTATRSGPDSVDVTPYGLSKATALETVRERLGVPRGNTIAVGDNYNDIEMLRWAARSVAMGHAPADLLAVASEVTGTIQEHGVVDVLRSITPGVGRSADTRR</sequence>
<dbReference type="Gene3D" id="3.40.50.1000">
    <property type="entry name" value="HAD superfamily/HAD-like"/>
    <property type="match status" value="2"/>
</dbReference>
<dbReference type="SUPFAM" id="SSF56784">
    <property type="entry name" value="HAD-like"/>
    <property type="match status" value="1"/>
</dbReference>
<dbReference type="InterPro" id="IPR023214">
    <property type="entry name" value="HAD_sf"/>
</dbReference>
<dbReference type="InterPro" id="IPR036412">
    <property type="entry name" value="HAD-like_sf"/>
</dbReference>
<name>A0ABU2CIP7_9MICO</name>
<keyword evidence="2" id="KW-1185">Reference proteome</keyword>
<reference evidence="1 2" key="1">
    <citation type="submission" date="2023-07" db="EMBL/GenBank/DDBJ databases">
        <title>Sequencing the genomes of 1000 actinobacteria strains.</title>
        <authorList>
            <person name="Klenk H.-P."/>
        </authorList>
    </citation>
    <scope>NUCLEOTIDE SEQUENCE [LARGE SCALE GENOMIC DNA]</scope>
    <source>
        <strain evidence="1 2">DSM 45554</strain>
    </source>
</reference>
<dbReference type="PANTHER" id="PTHR10000:SF8">
    <property type="entry name" value="HAD SUPERFAMILY HYDROLASE-LIKE, TYPE 3"/>
    <property type="match status" value="1"/>
</dbReference>
<dbReference type="Pfam" id="PF08282">
    <property type="entry name" value="Hydrolase_3"/>
    <property type="match status" value="2"/>
</dbReference>
<organism evidence="1 2">
    <name type="scientific">Promicromonospora iranensis</name>
    <dbReference type="NCBI Taxonomy" id="1105144"/>
    <lineage>
        <taxon>Bacteria</taxon>
        <taxon>Bacillati</taxon>
        <taxon>Actinomycetota</taxon>
        <taxon>Actinomycetes</taxon>
        <taxon>Micrococcales</taxon>
        <taxon>Promicromonosporaceae</taxon>
        <taxon>Promicromonospora</taxon>
    </lineage>
</organism>
<evidence type="ECO:0000313" key="2">
    <source>
        <dbReference type="Proteomes" id="UP001183585"/>
    </source>
</evidence>
<dbReference type="NCBIfam" id="TIGR01484">
    <property type="entry name" value="HAD-SF-IIB"/>
    <property type="match status" value="1"/>
</dbReference>
<proteinExistence type="predicted"/>
<dbReference type="Gene3D" id="3.30.1240.10">
    <property type="match status" value="1"/>
</dbReference>